<keyword evidence="4 10" id="KW-1003">Cell membrane</keyword>
<evidence type="ECO:0000256" key="5">
    <source>
        <dbReference type="ARBA" id="ARBA00022618"/>
    </source>
</evidence>
<evidence type="ECO:0000256" key="3">
    <source>
        <dbReference type="ARBA" id="ARBA00021907"/>
    </source>
</evidence>
<keyword evidence="6 11" id="KW-0812">Transmembrane</keyword>
<feature type="domain" description="ABC3 transporter permease C-terminal" evidence="12">
    <location>
        <begin position="180"/>
        <end position="299"/>
    </location>
</feature>
<keyword evidence="9 10" id="KW-0131">Cell cycle</keyword>
<evidence type="ECO:0000259" key="13">
    <source>
        <dbReference type="Pfam" id="PF18075"/>
    </source>
</evidence>
<comment type="similarity">
    <text evidence="2 10">Belongs to the ABC-4 integral membrane protein family. FtsX subfamily.</text>
</comment>
<feature type="domain" description="FtsX extracellular" evidence="13">
    <location>
        <begin position="58"/>
        <end position="144"/>
    </location>
</feature>
<evidence type="ECO:0000256" key="9">
    <source>
        <dbReference type="ARBA" id="ARBA00023306"/>
    </source>
</evidence>
<dbReference type="AlphaFoldDB" id="A0A2H0RLK0"/>
<keyword evidence="8 10" id="KW-0472">Membrane</keyword>
<gene>
    <name evidence="14" type="ORF">COV06_03775</name>
</gene>
<dbReference type="Pfam" id="PF18075">
    <property type="entry name" value="FtsX_ECD"/>
    <property type="match status" value="1"/>
</dbReference>
<evidence type="ECO:0000313" key="14">
    <source>
        <dbReference type="EMBL" id="PIR47373.1"/>
    </source>
</evidence>
<dbReference type="InterPro" id="IPR003838">
    <property type="entry name" value="ABC3_permease_C"/>
</dbReference>
<comment type="caution">
    <text evidence="14">The sequence shown here is derived from an EMBL/GenBank/DDBJ whole genome shotgun (WGS) entry which is preliminary data.</text>
</comment>
<dbReference type="Pfam" id="PF02687">
    <property type="entry name" value="FtsX"/>
    <property type="match status" value="1"/>
</dbReference>
<evidence type="ECO:0000256" key="8">
    <source>
        <dbReference type="ARBA" id="ARBA00023136"/>
    </source>
</evidence>
<evidence type="ECO:0000256" key="7">
    <source>
        <dbReference type="ARBA" id="ARBA00022989"/>
    </source>
</evidence>
<feature type="transmembrane region" description="Helical" evidence="11">
    <location>
        <begin position="220"/>
        <end position="245"/>
    </location>
</feature>
<accession>A0A2H0RLK0</accession>
<dbReference type="PANTHER" id="PTHR47755:SF1">
    <property type="entry name" value="CELL DIVISION PROTEIN FTSX"/>
    <property type="match status" value="1"/>
</dbReference>
<keyword evidence="5 10" id="KW-0132">Cell division</keyword>
<evidence type="ECO:0000256" key="1">
    <source>
        <dbReference type="ARBA" id="ARBA00004651"/>
    </source>
</evidence>
<evidence type="ECO:0000256" key="10">
    <source>
        <dbReference type="PIRNR" id="PIRNR003097"/>
    </source>
</evidence>
<dbReference type="EMBL" id="PCYM01000007">
    <property type="protein sequence ID" value="PIR47373.1"/>
    <property type="molecule type" value="Genomic_DNA"/>
</dbReference>
<evidence type="ECO:0000256" key="11">
    <source>
        <dbReference type="SAM" id="Phobius"/>
    </source>
</evidence>
<dbReference type="InterPro" id="IPR040690">
    <property type="entry name" value="FtsX_ECD"/>
</dbReference>
<dbReference type="Proteomes" id="UP000230084">
    <property type="component" value="Unassembled WGS sequence"/>
</dbReference>
<organism evidence="14 15">
    <name type="scientific">Candidatus Uhrbacteria bacterium CG10_big_fil_rev_8_21_14_0_10_50_16</name>
    <dbReference type="NCBI Taxonomy" id="1975039"/>
    <lineage>
        <taxon>Bacteria</taxon>
        <taxon>Candidatus Uhriibacteriota</taxon>
    </lineage>
</organism>
<dbReference type="InterPro" id="IPR004513">
    <property type="entry name" value="FtsX"/>
</dbReference>
<comment type="subcellular location">
    <subcellularLocation>
        <location evidence="1">Cell membrane</location>
        <topology evidence="1">Multi-pass membrane protein</topology>
    </subcellularLocation>
</comment>
<dbReference type="GO" id="GO:0005886">
    <property type="term" value="C:plasma membrane"/>
    <property type="evidence" value="ECO:0007669"/>
    <property type="project" value="UniProtKB-SubCell"/>
</dbReference>
<name>A0A2H0RLK0_9BACT</name>
<keyword evidence="7 11" id="KW-1133">Transmembrane helix</keyword>
<sequence length="303" mass="33786">MRTLHRTTKFALQNIGRNIWLSVATVLVFVLTLSTINILITLHVLTDAAIQSVEDQIDVSVYFKKGTSEEIIFGAQDYVSSLSQVSKVEYVSGEEALKRFSERHRYDARILEALTVVETNPFGGELIVSARNTDDFAFILEALKNPTFGNAIESQDFSDHERVIQRIDAFTQRVQLFALVLAGIFALIAVLIVLNSIRVSIYTHREEIGIMKLVGASNSFVRLPFIIEGIIFSLLATLITAAIVFPTAASMEPQLAQFFESNTIGLSTYYLQNWYWIFGGQFLALAVLSTVASALAMGRYLRV</sequence>
<protein>
    <recommendedName>
        <fullName evidence="3 10">Cell division protein FtsX</fullName>
    </recommendedName>
</protein>
<dbReference type="Gene3D" id="3.30.70.3040">
    <property type="match status" value="1"/>
</dbReference>
<reference evidence="14 15" key="1">
    <citation type="submission" date="2017-09" db="EMBL/GenBank/DDBJ databases">
        <title>Depth-based differentiation of microbial function through sediment-hosted aquifers and enrichment of novel symbionts in the deep terrestrial subsurface.</title>
        <authorList>
            <person name="Probst A.J."/>
            <person name="Ladd B."/>
            <person name="Jarett J.K."/>
            <person name="Geller-Mcgrath D.E."/>
            <person name="Sieber C.M."/>
            <person name="Emerson J.B."/>
            <person name="Anantharaman K."/>
            <person name="Thomas B.C."/>
            <person name="Malmstrom R."/>
            <person name="Stieglmeier M."/>
            <person name="Klingl A."/>
            <person name="Woyke T."/>
            <person name="Ryan C.M."/>
            <person name="Banfield J.F."/>
        </authorList>
    </citation>
    <scope>NUCLEOTIDE SEQUENCE [LARGE SCALE GENOMIC DNA]</scope>
    <source>
        <strain evidence="14">CG10_big_fil_rev_8_21_14_0_10_50_16</strain>
    </source>
</reference>
<feature type="transmembrane region" description="Helical" evidence="11">
    <location>
        <begin position="176"/>
        <end position="199"/>
    </location>
</feature>
<dbReference type="PIRSF" id="PIRSF003097">
    <property type="entry name" value="FtsX"/>
    <property type="match status" value="1"/>
</dbReference>
<feature type="transmembrane region" description="Helical" evidence="11">
    <location>
        <begin position="20"/>
        <end position="45"/>
    </location>
</feature>
<evidence type="ECO:0000256" key="6">
    <source>
        <dbReference type="ARBA" id="ARBA00022692"/>
    </source>
</evidence>
<evidence type="ECO:0000259" key="12">
    <source>
        <dbReference type="Pfam" id="PF02687"/>
    </source>
</evidence>
<evidence type="ECO:0000256" key="2">
    <source>
        <dbReference type="ARBA" id="ARBA00007379"/>
    </source>
</evidence>
<evidence type="ECO:0000313" key="15">
    <source>
        <dbReference type="Proteomes" id="UP000230084"/>
    </source>
</evidence>
<feature type="transmembrane region" description="Helical" evidence="11">
    <location>
        <begin position="274"/>
        <end position="297"/>
    </location>
</feature>
<evidence type="ECO:0000256" key="4">
    <source>
        <dbReference type="ARBA" id="ARBA00022475"/>
    </source>
</evidence>
<proteinExistence type="inferred from homology"/>
<dbReference type="PANTHER" id="PTHR47755">
    <property type="entry name" value="CELL DIVISION PROTEIN FTSX"/>
    <property type="match status" value="1"/>
</dbReference>
<dbReference type="GO" id="GO:0051301">
    <property type="term" value="P:cell division"/>
    <property type="evidence" value="ECO:0007669"/>
    <property type="project" value="UniProtKB-KW"/>
</dbReference>